<reference evidence="1 2" key="1">
    <citation type="submission" date="2019-06" db="EMBL/GenBank/DDBJ databases">
        <authorList>
            <person name="Lee I."/>
            <person name="Jang G.I."/>
            <person name="Hwang C.Y."/>
        </authorList>
    </citation>
    <scope>NUCLEOTIDE SEQUENCE [LARGE SCALE GENOMIC DNA]</scope>
    <source>
        <strain evidence="1 2">PAMC 28131</strain>
    </source>
</reference>
<name>A0A501XJT1_9SPHN</name>
<sequence length="99" mass="10784">MKANYCFVLECWLNCNGIATRKATGNSPCWNTLRVNANNVSDGAASTASSSAWLERLEFIDRLVGNISLLKLGPSKGLRSQPYILVTTAKLPLKALLNQ</sequence>
<accession>A0A501XJT1</accession>
<proteinExistence type="predicted"/>
<comment type="caution">
    <text evidence="1">The sequence shown here is derived from an EMBL/GenBank/DDBJ whole genome shotgun (WGS) entry which is preliminary data.</text>
</comment>
<dbReference type="EMBL" id="VFSU01000026">
    <property type="protein sequence ID" value="TPE60427.1"/>
    <property type="molecule type" value="Genomic_DNA"/>
</dbReference>
<dbReference type="Proteomes" id="UP000319897">
    <property type="component" value="Unassembled WGS sequence"/>
</dbReference>
<protein>
    <submittedName>
        <fullName evidence="1">Uncharacterized protein</fullName>
    </submittedName>
</protein>
<keyword evidence="2" id="KW-1185">Reference proteome</keyword>
<dbReference type="RefSeq" id="WP_140928363.1">
    <property type="nucleotide sequence ID" value="NZ_VFSU01000026.1"/>
</dbReference>
<evidence type="ECO:0000313" key="1">
    <source>
        <dbReference type="EMBL" id="TPE60427.1"/>
    </source>
</evidence>
<evidence type="ECO:0000313" key="2">
    <source>
        <dbReference type="Proteomes" id="UP000319897"/>
    </source>
</evidence>
<organism evidence="1 2">
    <name type="scientific">Sandaracinobacter neustonicus</name>
    <dbReference type="NCBI Taxonomy" id="1715348"/>
    <lineage>
        <taxon>Bacteria</taxon>
        <taxon>Pseudomonadati</taxon>
        <taxon>Pseudomonadota</taxon>
        <taxon>Alphaproteobacteria</taxon>
        <taxon>Sphingomonadales</taxon>
        <taxon>Sphingosinicellaceae</taxon>
        <taxon>Sandaracinobacter</taxon>
    </lineage>
</organism>
<dbReference type="AlphaFoldDB" id="A0A501XJT1"/>
<gene>
    <name evidence="1" type="ORF">FJQ54_10425</name>
</gene>